<feature type="region of interest" description="Disordered" evidence="1">
    <location>
        <begin position="279"/>
        <end position="459"/>
    </location>
</feature>
<name>A0A4P9ZEA1_9ASCO</name>
<dbReference type="EMBL" id="ML004457">
    <property type="protein sequence ID" value="RKP30491.1"/>
    <property type="molecule type" value="Genomic_DNA"/>
</dbReference>
<feature type="compositionally biased region" description="Pro residues" evidence="1">
    <location>
        <begin position="623"/>
        <end position="637"/>
    </location>
</feature>
<reference evidence="3" key="1">
    <citation type="journal article" date="2018" name="Nat. Microbiol.">
        <title>Leveraging single-cell genomics to expand the fungal tree of life.</title>
        <authorList>
            <person name="Ahrendt S.R."/>
            <person name="Quandt C.A."/>
            <person name="Ciobanu D."/>
            <person name="Clum A."/>
            <person name="Salamov A."/>
            <person name="Andreopoulos B."/>
            <person name="Cheng J.F."/>
            <person name="Woyke T."/>
            <person name="Pelin A."/>
            <person name="Henrissat B."/>
            <person name="Reynolds N.K."/>
            <person name="Benny G.L."/>
            <person name="Smith M.E."/>
            <person name="James T.Y."/>
            <person name="Grigoriev I.V."/>
        </authorList>
    </citation>
    <scope>NUCLEOTIDE SEQUENCE [LARGE SCALE GENOMIC DNA]</scope>
    <source>
        <strain evidence="3">Baker2002</strain>
    </source>
</reference>
<evidence type="ECO:0000313" key="2">
    <source>
        <dbReference type="EMBL" id="RKP30491.1"/>
    </source>
</evidence>
<protein>
    <submittedName>
        <fullName evidence="2">Uncharacterized protein</fullName>
    </submittedName>
</protein>
<feature type="region of interest" description="Disordered" evidence="1">
    <location>
        <begin position="598"/>
        <end position="637"/>
    </location>
</feature>
<feature type="compositionally biased region" description="Low complexity" evidence="1">
    <location>
        <begin position="284"/>
        <end position="295"/>
    </location>
</feature>
<feature type="compositionally biased region" description="Polar residues" evidence="1">
    <location>
        <begin position="388"/>
        <end position="404"/>
    </location>
</feature>
<feature type="region of interest" description="Disordered" evidence="1">
    <location>
        <begin position="133"/>
        <end position="159"/>
    </location>
</feature>
<evidence type="ECO:0000256" key="1">
    <source>
        <dbReference type="SAM" id="MobiDB-lite"/>
    </source>
</evidence>
<accession>A0A4P9ZEA1</accession>
<evidence type="ECO:0000313" key="3">
    <source>
        <dbReference type="Proteomes" id="UP000268321"/>
    </source>
</evidence>
<sequence>MNLDLFVDPAVVSLSMPPQRPPLAQLKSALEPGSALSKLLDSAMANAAKEETPEVDPQPAVATVVPVPVPKPAPALPPGIPQDPALVFVPECKRGRPHVYTIQRLLQLHADPAVLLFDWHRLPPASFWHIKPKSTPETARNSGGLKRNRRSHKYGAPGAGAVLDATRSKPRTAWDRRPGGFLKQTELESFSSDRISELLGENLQEDSPEWDTPLDSAALHIDIGSTVEDFERWKQLRREEKRKNGRHVDDAGRFAAADDSAKGNDVDNFFSYVRTTDDLRSRNSSGSAASGTSAADKGVRVHAKDSSKFSSFFGPVQPQQRPPIDSHGSISEKSDRTATSGAGGATTGGSAARGLRFFKNDAASNTANPPSPGHYPGSLPHTPAGFPGSNTLHANEAASSSFLHRSSGLPPPGIPVSSPQQGIPGMPRHPPAGVAPAPGLNGLQPLGPRGSISLGAPGQPVGSNENFFFSLLQKRGDEQHQPPSNKEGLCSEQLQFVQQGNYGTPAAAPPNHPFFGLPPPGMFPRGMPPPGQHAPHGQHGKMGPMQPNGSTISSGALNANVRMGVPLPSGGIPSHFQNQGETPQQMDMNMQGELPPWMRMHGPNGQSAPPPHYPVGPGYAPQGFPPGLAPSNPPGNQ</sequence>
<dbReference type="Proteomes" id="UP000268321">
    <property type="component" value="Unassembled WGS sequence"/>
</dbReference>
<feature type="compositionally biased region" description="Basic and acidic residues" evidence="1">
    <location>
        <begin position="297"/>
        <end position="307"/>
    </location>
</feature>
<proteinExistence type="predicted"/>
<keyword evidence="3" id="KW-1185">Reference proteome</keyword>
<dbReference type="AlphaFoldDB" id="A0A4P9ZEA1"/>
<organism evidence="2 3">
    <name type="scientific">Metschnikowia bicuspidata</name>
    <dbReference type="NCBI Taxonomy" id="27322"/>
    <lineage>
        <taxon>Eukaryota</taxon>
        <taxon>Fungi</taxon>
        <taxon>Dikarya</taxon>
        <taxon>Ascomycota</taxon>
        <taxon>Saccharomycotina</taxon>
        <taxon>Pichiomycetes</taxon>
        <taxon>Metschnikowiaceae</taxon>
        <taxon>Metschnikowia</taxon>
    </lineage>
</organism>
<gene>
    <name evidence="2" type="ORF">METBISCDRAFT_27309</name>
</gene>
<dbReference type="OrthoDB" id="4091299at2759"/>